<proteinExistence type="predicted"/>
<sequence length="684" mass="75104">MAPKRDIRDFFKPASTVRDSSTAPQVSTPYAWPARRATSLHSSLSTPKAVSTSTPAKEVPEAPPVPDDAYTPRPMDTTRQPTTSQTSTNSSESKRVVVNGHQVVQNSDSDTDEDELLELNIGPKRPPPKASPLPKMNTPHTRPKVVFQERDSELRRPPMKRGFFKPTLSHLVKIAKNNVATEQKIAEGKAELDKPVEEATSSPSTADIDEERLAGVVSDDEDGDNARRLYLAMQRTNTSDVNYAFHMFSNGSDATSTDSNPFPSHCLPRHRWVENLRDPGKRDQAFLSGFAQQVFQYQALPEELGSWIIDQISRDQSDGLKGQYLQLVESHSDHLKTLLNSSTVMDLFTNIGAKLQGVMDVQEVKVSIESPEDARPPIPPSLKWIVKLMQSAAPHLSAKTNGHALWLLFHLCFDESVISDAVVLYEVQEAIETLLCSISTAELTNILDDLVARLTSQIIHPVLRMKLVRSLPSRSPLTASFQRHLALSFVLYPHTVDVSLQDSRLPSSVHDLLQSSPNFKITKKTDYTGLAARISLLDIGIGPGLASVPFRALLSPLPSQEASVVHPSARSLSNDEITFNKQVDGLVTKIKLISNDIVEAGAMGDLTRLDAKAAAEKLYLRLEHAVRVGGRKRVDVFGLDDTPGTKRVMGGWLKKGKVNGHAANSNGELNVGSSEDDFVGVPEE</sequence>
<evidence type="ECO:0000256" key="1">
    <source>
        <dbReference type="SAM" id="MobiDB-lite"/>
    </source>
</evidence>
<feature type="compositionally biased region" description="Polar residues" evidence="1">
    <location>
        <begin position="39"/>
        <end position="55"/>
    </location>
</feature>
<keyword evidence="3" id="KW-1185">Reference proteome</keyword>
<dbReference type="AlphaFoldDB" id="A0A6A5ZCQ5"/>
<feature type="compositionally biased region" description="Polar residues" evidence="1">
    <location>
        <begin position="664"/>
        <end position="673"/>
    </location>
</feature>
<feature type="compositionally biased region" description="Low complexity" evidence="1">
    <location>
        <begin position="77"/>
        <end position="91"/>
    </location>
</feature>
<evidence type="ECO:0000313" key="2">
    <source>
        <dbReference type="EMBL" id="KAF2116713.1"/>
    </source>
</evidence>
<dbReference type="EMBL" id="ML977320">
    <property type="protein sequence ID" value="KAF2116713.1"/>
    <property type="molecule type" value="Genomic_DNA"/>
</dbReference>
<gene>
    <name evidence="2" type="ORF">BDV96DRAFT_544252</name>
</gene>
<feature type="compositionally biased region" description="Acidic residues" evidence="1">
    <location>
        <begin position="674"/>
        <end position="684"/>
    </location>
</feature>
<feature type="compositionally biased region" description="Polar residues" evidence="1">
    <location>
        <begin position="17"/>
        <end position="28"/>
    </location>
</feature>
<reference evidence="2" key="1">
    <citation type="journal article" date="2020" name="Stud. Mycol.">
        <title>101 Dothideomycetes genomes: a test case for predicting lifestyles and emergence of pathogens.</title>
        <authorList>
            <person name="Haridas S."/>
            <person name="Albert R."/>
            <person name="Binder M."/>
            <person name="Bloem J."/>
            <person name="Labutti K."/>
            <person name="Salamov A."/>
            <person name="Andreopoulos B."/>
            <person name="Baker S."/>
            <person name="Barry K."/>
            <person name="Bills G."/>
            <person name="Bluhm B."/>
            <person name="Cannon C."/>
            <person name="Castanera R."/>
            <person name="Culley D."/>
            <person name="Daum C."/>
            <person name="Ezra D."/>
            <person name="Gonzalez J."/>
            <person name="Henrissat B."/>
            <person name="Kuo A."/>
            <person name="Liang C."/>
            <person name="Lipzen A."/>
            <person name="Lutzoni F."/>
            <person name="Magnuson J."/>
            <person name="Mondo S."/>
            <person name="Nolan M."/>
            <person name="Ohm R."/>
            <person name="Pangilinan J."/>
            <person name="Park H.-J."/>
            <person name="Ramirez L."/>
            <person name="Alfaro M."/>
            <person name="Sun H."/>
            <person name="Tritt A."/>
            <person name="Yoshinaga Y."/>
            <person name="Zwiers L.-H."/>
            <person name="Turgeon B."/>
            <person name="Goodwin S."/>
            <person name="Spatafora J."/>
            <person name="Crous P."/>
            <person name="Grigoriev I."/>
        </authorList>
    </citation>
    <scope>NUCLEOTIDE SEQUENCE</scope>
    <source>
        <strain evidence="2">CBS 627.86</strain>
    </source>
</reference>
<dbReference type="Proteomes" id="UP000799770">
    <property type="component" value="Unassembled WGS sequence"/>
</dbReference>
<name>A0A6A5ZCQ5_9PLEO</name>
<organism evidence="2 3">
    <name type="scientific">Lophiotrema nucula</name>
    <dbReference type="NCBI Taxonomy" id="690887"/>
    <lineage>
        <taxon>Eukaryota</taxon>
        <taxon>Fungi</taxon>
        <taxon>Dikarya</taxon>
        <taxon>Ascomycota</taxon>
        <taxon>Pezizomycotina</taxon>
        <taxon>Dothideomycetes</taxon>
        <taxon>Pleosporomycetidae</taxon>
        <taxon>Pleosporales</taxon>
        <taxon>Lophiotremataceae</taxon>
        <taxon>Lophiotrema</taxon>
    </lineage>
</organism>
<dbReference type="OrthoDB" id="5350396at2759"/>
<evidence type="ECO:0000313" key="3">
    <source>
        <dbReference type="Proteomes" id="UP000799770"/>
    </source>
</evidence>
<feature type="region of interest" description="Disordered" evidence="1">
    <location>
        <begin position="188"/>
        <end position="208"/>
    </location>
</feature>
<protein>
    <submittedName>
        <fullName evidence="2">Uncharacterized protein</fullName>
    </submittedName>
</protein>
<accession>A0A6A5ZCQ5</accession>
<feature type="compositionally biased region" description="Basic and acidic residues" evidence="1">
    <location>
        <begin position="1"/>
        <end position="11"/>
    </location>
</feature>
<feature type="region of interest" description="Disordered" evidence="1">
    <location>
        <begin position="664"/>
        <end position="684"/>
    </location>
</feature>
<feature type="region of interest" description="Disordered" evidence="1">
    <location>
        <begin position="1"/>
        <end position="140"/>
    </location>
</feature>
<feature type="compositionally biased region" description="Basic and acidic residues" evidence="1">
    <location>
        <begin position="188"/>
        <end position="197"/>
    </location>
</feature>